<dbReference type="Pfam" id="PF00135">
    <property type="entry name" value="COesterase"/>
    <property type="match status" value="1"/>
</dbReference>
<dbReference type="GO" id="GO:0004104">
    <property type="term" value="F:cholinesterase activity"/>
    <property type="evidence" value="ECO:0007669"/>
    <property type="project" value="InterPro"/>
</dbReference>
<keyword evidence="2 5" id="KW-0378">Hydrolase</keyword>
<evidence type="ECO:0000313" key="7">
    <source>
        <dbReference type="EMBL" id="KAF4513446.1"/>
    </source>
</evidence>
<keyword evidence="5" id="KW-0732">Signal</keyword>
<dbReference type="EC" id="3.1.1.-" evidence="5"/>
<keyword evidence="3" id="KW-1015">Disulfide bond</keyword>
<dbReference type="OrthoDB" id="408631at2759"/>
<dbReference type="InterPro" id="IPR000997">
    <property type="entry name" value="Cholinesterase"/>
</dbReference>
<gene>
    <name evidence="7" type="ORF">G6O67_000716</name>
</gene>
<dbReference type="PANTHER" id="PTHR43918:SF4">
    <property type="entry name" value="CARBOXYLIC ESTER HYDROLASE"/>
    <property type="match status" value="1"/>
</dbReference>
<evidence type="ECO:0000256" key="5">
    <source>
        <dbReference type="RuleBase" id="RU361235"/>
    </source>
</evidence>
<evidence type="ECO:0000256" key="2">
    <source>
        <dbReference type="ARBA" id="ARBA00022801"/>
    </source>
</evidence>
<organism evidence="7 8">
    <name type="scientific">Ophiocordyceps sinensis</name>
    <dbReference type="NCBI Taxonomy" id="72228"/>
    <lineage>
        <taxon>Eukaryota</taxon>
        <taxon>Fungi</taxon>
        <taxon>Dikarya</taxon>
        <taxon>Ascomycota</taxon>
        <taxon>Pezizomycotina</taxon>
        <taxon>Sordariomycetes</taxon>
        <taxon>Hypocreomycetidae</taxon>
        <taxon>Hypocreales</taxon>
        <taxon>Ophiocordycipitaceae</taxon>
        <taxon>Ophiocordyceps</taxon>
    </lineage>
</organism>
<accession>A0A8H4PZP5</accession>
<dbReference type="Proteomes" id="UP000557566">
    <property type="component" value="Unassembled WGS sequence"/>
</dbReference>
<dbReference type="PROSITE" id="PS00122">
    <property type="entry name" value="CARBOXYLESTERASE_B_1"/>
    <property type="match status" value="1"/>
</dbReference>
<keyword evidence="8" id="KW-1185">Reference proteome</keyword>
<dbReference type="InterPro" id="IPR029058">
    <property type="entry name" value="AB_hydrolase_fold"/>
</dbReference>
<feature type="domain" description="Carboxylesterase type B" evidence="6">
    <location>
        <begin position="37"/>
        <end position="480"/>
    </location>
</feature>
<dbReference type="InterPro" id="IPR002018">
    <property type="entry name" value="CarbesteraseB"/>
</dbReference>
<evidence type="ECO:0000256" key="4">
    <source>
        <dbReference type="PIRSR" id="PIRSR600997-1"/>
    </source>
</evidence>
<dbReference type="InterPro" id="IPR050654">
    <property type="entry name" value="AChE-related_enzymes"/>
</dbReference>
<feature type="chain" id="PRO_5034680277" description="Carboxylic ester hydrolase" evidence="5">
    <location>
        <begin position="21"/>
        <end position="538"/>
    </location>
</feature>
<name>A0A8H4PZP5_9HYPO</name>
<evidence type="ECO:0000259" key="6">
    <source>
        <dbReference type="Pfam" id="PF00135"/>
    </source>
</evidence>
<feature type="active site" description="Acyl-ester intermediate" evidence="4">
    <location>
        <position position="229"/>
    </location>
</feature>
<dbReference type="SUPFAM" id="SSF53474">
    <property type="entry name" value="alpha/beta-Hydrolases"/>
    <property type="match status" value="1"/>
</dbReference>
<sequence length="538" mass="57212">MTPAAYLALGLLNLIARAAGQPLASPSGNYPAGSIRPTVTLEAGLVAGTASPAVNRFLGVPFAAPPVRFDPPRPARPWQGTYDASRPKPACIQKFSYPDAARNRSMEWFNTPPPPDGESEDCLYLDVFVPAGAAEGSKAVMFWLFGGGFSFGSGSLPLYDGSSFAENQDVIVVSPNYRTNVFGFPGSPEKPRAEQNLGFLDQRMALEWVQRNICAFGGDPERVTLFGESAGAGSIEVLVTNPPEPVPFAGAIMQSGQGSIAKPNRQSADSWQKLAKAANCHDLACVRALPASRLKDIVERQALTFSPIYDGGATYKGSGRQDRRRSTAADPGRIARVPVLIGSNADEGGNFVYGQSNVQSFLSKLLPESSAKLMGTLLGTYPSDGGLGPVNRQLAAVLGDFNFGCPTKVVAEESASVGIPTWRYYFDASFPNTDIYPGSGAYHSSEISMVYGTYPRAGATPYQAEVSRAMQKAWADFAKDPAQGPGWRSAPEVAVFGAGVRAGRGDGTGMPAMTLEDPARIDRLCFIYKGIYDAATLR</sequence>
<feature type="active site" description="Charge relay system" evidence="4">
    <location>
        <position position="347"/>
    </location>
</feature>
<feature type="signal peptide" evidence="5">
    <location>
        <begin position="1"/>
        <end position="20"/>
    </location>
</feature>
<dbReference type="InterPro" id="IPR019819">
    <property type="entry name" value="Carboxylesterase_B_CS"/>
</dbReference>
<dbReference type="PRINTS" id="PR00878">
    <property type="entry name" value="CHOLNESTRASE"/>
</dbReference>
<dbReference type="AlphaFoldDB" id="A0A8H4PZP5"/>
<dbReference type="PANTHER" id="PTHR43918">
    <property type="entry name" value="ACETYLCHOLINESTERASE"/>
    <property type="match status" value="1"/>
</dbReference>
<proteinExistence type="inferred from homology"/>
<dbReference type="InterPro" id="IPR019826">
    <property type="entry name" value="Carboxylesterase_B_AS"/>
</dbReference>
<comment type="similarity">
    <text evidence="1 5">Belongs to the type-B carboxylesterase/lipase family.</text>
</comment>
<reference evidence="7 8" key="1">
    <citation type="journal article" date="2020" name="Genome Biol. Evol.">
        <title>A new high-quality draft genome assembly of the Chinese cordyceps Ophiocordyceps sinensis.</title>
        <authorList>
            <person name="Shu R."/>
            <person name="Zhang J."/>
            <person name="Meng Q."/>
            <person name="Zhang H."/>
            <person name="Zhou G."/>
            <person name="Li M."/>
            <person name="Wu P."/>
            <person name="Zhao Y."/>
            <person name="Chen C."/>
            <person name="Qin Q."/>
        </authorList>
    </citation>
    <scope>NUCLEOTIDE SEQUENCE [LARGE SCALE GENOMIC DNA]</scope>
    <source>
        <strain evidence="7 8">IOZ07</strain>
    </source>
</reference>
<evidence type="ECO:0000256" key="3">
    <source>
        <dbReference type="ARBA" id="ARBA00023157"/>
    </source>
</evidence>
<dbReference type="PROSITE" id="PS00941">
    <property type="entry name" value="CARBOXYLESTERASE_B_2"/>
    <property type="match status" value="1"/>
</dbReference>
<dbReference type="Gene3D" id="3.40.50.1820">
    <property type="entry name" value="alpha/beta hydrolase"/>
    <property type="match status" value="1"/>
</dbReference>
<protein>
    <recommendedName>
        <fullName evidence="5">Carboxylic ester hydrolase</fullName>
        <ecNumber evidence="5">3.1.1.-</ecNumber>
    </recommendedName>
</protein>
<evidence type="ECO:0000256" key="1">
    <source>
        <dbReference type="ARBA" id="ARBA00005964"/>
    </source>
</evidence>
<evidence type="ECO:0000313" key="8">
    <source>
        <dbReference type="Proteomes" id="UP000557566"/>
    </source>
</evidence>
<feature type="active site" description="Charge relay system" evidence="4">
    <location>
        <position position="443"/>
    </location>
</feature>
<dbReference type="EMBL" id="JAAVMX010000001">
    <property type="protein sequence ID" value="KAF4513446.1"/>
    <property type="molecule type" value="Genomic_DNA"/>
</dbReference>
<comment type="caution">
    <text evidence="7">The sequence shown here is derived from an EMBL/GenBank/DDBJ whole genome shotgun (WGS) entry which is preliminary data.</text>
</comment>